<evidence type="ECO:0000313" key="5">
    <source>
        <dbReference type="EMBL" id="GLY75445.1"/>
    </source>
</evidence>
<dbReference type="InterPro" id="IPR005650">
    <property type="entry name" value="BlaI_family"/>
</dbReference>
<comment type="caution">
    <text evidence="5">The sequence shown here is derived from an EMBL/GenBank/DDBJ whole genome shotgun (WGS) entry which is preliminary data.</text>
</comment>
<dbReference type="GO" id="GO:0045892">
    <property type="term" value="P:negative regulation of DNA-templated transcription"/>
    <property type="evidence" value="ECO:0007669"/>
    <property type="project" value="InterPro"/>
</dbReference>
<gene>
    <name evidence="5" type="ORF">Airi01_037120</name>
</gene>
<evidence type="ECO:0000256" key="2">
    <source>
        <dbReference type="ARBA" id="ARBA00023015"/>
    </source>
</evidence>
<organism evidence="5 6">
    <name type="scientific">Actinoallomurus iriomotensis</name>
    <dbReference type="NCBI Taxonomy" id="478107"/>
    <lineage>
        <taxon>Bacteria</taxon>
        <taxon>Bacillati</taxon>
        <taxon>Actinomycetota</taxon>
        <taxon>Actinomycetes</taxon>
        <taxon>Streptosporangiales</taxon>
        <taxon>Thermomonosporaceae</taxon>
        <taxon>Actinoallomurus</taxon>
    </lineage>
</organism>
<dbReference type="InterPro" id="IPR036388">
    <property type="entry name" value="WH-like_DNA-bd_sf"/>
</dbReference>
<keyword evidence="2" id="KW-0805">Transcription regulation</keyword>
<keyword evidence="4" id="KW-0804">Transcription</keyword>
<dbReference type="InterPro" id="IPR036390">
    <property type="entry name" value="WH_DNA-bd_sf"/>
</dbReference>
<dbReference type="GO" id="GO:0003677">
    <property type="term" value="F:DNA binding"/>
    <property type="evidence" value="ECO:0007669"/>
    <property type="project" value="UniProtKB-KW"/>
</dbReference>
<accession>A0A9W6RKA9</accession>
<dbReference type="AlphaFoldDB" id="A0A9W6RKA9"/>
<evidence type="ECO:0000256" key="1">
    <source>
        <dbReference type="ARBA" id="ARBA00011046"/>
    </source>
</evidence>
<dbReference type="Pfam" id="PF03965">
    <property type="entry name" value="Penicillinase_R"/>
    <property type="match status" value="1"/>
</dbReference>
<comment type="similarity">
    <text evidence="1">Belongs to the BlaI transcriptional regulatory family.</text>
</comment>
<keyword evidence="3" id="KW-0238">DNA-binding</keyword>
<dbReference type="Proteomes" id="UP001165135">
    <property type="component" value="Unassembled WGS sequence"/>
</dbReference>
<reference evidence="5" key="1">
    <citation type="submission" date="2023-03" db="EMBL/GenBank/DDBJ databases">
        <title>Actinoallomurus iriomotensis NBRC 103681.</title>
        <authorList>
            <person name="Ichikawa N."/>
            <person name="Sato H."/>
            <person name="Tonouchi N."/>
        </authorList>
    </citation>
    <scope>NUCLEOTIDE SEQUENCE</scope>
    <source>
        <strain evidence="5">NBRC 103681</strain>
    </source>
</reference>
<sequence>MNASPEESPPGRRPPGMLEDELLAVLWATGRPMTPGDVQVHLGHRLAYTTVMSTLTRLYRKGLVTREPTGRGYTYTPAVNEADHTARAMTELLSRRTDRAGVLTRFVSSLPPEDEALLQRLLRGEDGP</sequence>
<evidence type="ECO:0000256" key="3">
    <source>
        <dbReference type="ARBA" id="ARBA00023125"/>
    </source>
</evidence>
<name>A0A9W6RKA9_9ACTN</name>
<dbReference type="RefSeq" id="WP_285622493.1">
    <property type="nucleotide sequence ID" value="NZ_BSTJ01000004.1"/>
</dbReference>
<protein>
    <submittedName>
        <fullName evidence="5">Penicillinase repressor</fullName>
    </submittedName>
</protein>
<proteinExistence type="inferred from homology"/>
<evidence type="ECO:0000313" key="6">
    <source>
        <dbReference type="Proteomes" id="UP001165135"/>
    </source>
</evidence>
<evidence type="ECO:0000256" key="4">
    <source>
        <dbReference type="ARBA" id="ARBA00023163"/>
    </source>
</evidence>
<dbReference type="Gene3D" id="1.10.10.10">
    <property type="entry name" value="Winged helix-like DNA-binding domain superfamily/Winged helix DNA-binding domain"/>
    <property type="match status" value="1"/>
</dbReference>
<dbReference type="EMBL" id="BSTJ01000004">
    <property type="protein sequence ID" value="GLY75445.1"/>
    <property type="molecule type" value="Genomic_DNA"/>
</dbReference>
<dbReference type="SUPFAM" id="SSF46785">
    <property type="entry name" value="Winged helix' DNA-binding domain"/>
    <property type="match status" value="1"/>
</dbReference>